<dbReference type="Proteomes" id="UP001577267">
    <property type="component" value="Unassembled WGS sequence"/>
</dbReference>
<dbReference type="EMBL" id="JBHGBT010000011">
    <property type="protein sequence ID" value="MFB4195522.1"/>
    <property type="molecule type" value="Genomic_DNA"/>
</dbReference>
<evidence type="ECO:0000259" key="2">
    <source>
        <dbReference type="Pfam" id="PF21910"/>
    </source>
</evidence>
<feature type="region of interest" description="Disordered" evidence="1">
    <location>
        <begin position="1"/>
        <end position="66"/>
    </location>
</feature>
<accession>A0ABV4ZNK9</accession>
<evidence type="ECO:0000313" key="4">
    <source>
        <dbReference type="Proteomes" id="UP001577267"/>
    </source>
</evidence>
<sequence>MSPCRPPARPTTAGRLTPPRSPATRGPPPWSSVSNSCPPHRTTSSTTSGSASSPSTTKFAPPPAPAGLKVIGISELTKTRRALRLSWSPPTVTDAVHHYEIRRGGTGSTTRLGGTPNDVYYVAALDRNSETTTTITVFSVGPDGTRSTTGTSTDISWT</sequence>
<feature type="compositionally biased region" description="Pro residues" evidence="1">
    <location>
        <begin position="19"/>
        <end position="30"/>
    </location>
</feature>
<dbReference type="InterPro" id="IPR036116">
    <property type="entry name" value="FN3_sf"/>
</dbReference>
<evidence type="ECO:0000313" key="3">
    <source>
        <dbReference type="EMBL" id="MFB4195522.1"/>
    </source>
</evidence>
<evidence type="ECO:0000256" key="1">
    <source>
        <dbReference type="SAM" id="MobiDB-lite"/>
    </source>
</evidence>
<name>A0ABV4ZNK9_9ACTN</name>
<reference evidence="3 4" key="1">
    <citation type="submission" date="2024-09" db="EMBL/GenBank/DDBJ databases">
        <title>Draft genome sequence of multifaceted antimicrobials producing Streptomyces sp. strain FH1.</title>
        <authorList>
            <person name="Hassan F."/>
            <person name="Ali H."/>
            <person name="Hassan N."/>
            <person name="Nawaz A."/>
        </authorList>
    </citation>
    <scope>NUCLEOTIDE SEQUENCE [LARGE SCALE GENOMIC DNA]</scope>
    <source>
        <strain evidence="3 4">FH1</strain>
    </source>
</reference>
<gene>
    <name evidence="3" type="ORF">ACE11A_14280</name>
</gene>
<organism evidence="3 4">
    <name type="scientific">Streptomyces carpaticus</name>
    <dbReference type="NCBI Taxonomy" id="285558"/>
    <lineage>
        <taxon>Bacteria</taxon>
        <taxon>Bacillati</taxon>
        <taxon>Actinomycetota</taxon>
        <taxon>Actinomycetes</taxon>
        <taxon>Kitasatosporales</taxon>
        <taxon>Streptomycetaceae</taxon>
        <taxon>Streptomyces</taxon>
    </lineage>
</organism>
<feature type="domain" description="Endo-beta-N-acetylglucosaminidase D-like D2" evidence="2">
    <location>
        <begin position="83"/>
        <end position="157"/>
    </location>
</feature>
<dbReference type="Pfam" id="PF21910">
    <property type="entry name" value="GH85_C"/>
    <property type="match status" value="1"/>
</dbReference>
<dbReference type="RefSeq" id="WP_375063493.1">
    <property type="nucleotide sequence ID" value="NZ_JBHGBT010000011.1"/>
</dbReference>
<dbReference type="SUPFAM" id="SSF49265">
    <property type="entry name" value="Fibronectin type III"/>
    <property type="match status" value="1"/>
</dbReference>
<dbReference type="InterPro" id="IPR054110">
    <property type="entry name" value="EndoD-like_D2"/>
</dbReference>
<protein>
    <recommendedName>
        <fullName evidence="2">Endo-beta-N-acetylglucosaminidase D-like D2 domain-containing protein</fullName>
    </recommendedName>
</protein>
<dbReference type="InterPro" id="IPR013783">
    <property type="entry name" value="Ig-like_fold"/>
</dbReference>
<comment type="caution">
    <text evidence="3">The sequence shown here is derived from an EMBL/GenBank/DDBJ whole genome shotgun (WGS) entry which is preliminary data.</text>
</comment>
<feature type="compositionally biased region" description="Low complexity" evidence="1">
    <location>
        <begin position="42"/>
        <end position="57"/>
    </location>
</feature>
<proteinExistence type="predicted"/>
<keyword evidence="4" id="KW-1185">Reference proteome</keyword>
<dbReference type="Gene3D" id="2.60.40.10">
    <property type="entry name" value="Immunoglobulins"/>
    <property type="match status" value="1"/>
</dbReference>